<dbReference type="Proteomes" id="UP001339911">
    <property type="component" value="Unassembled WGS sequence"/>
</dbReference>
<gene>
    <name evidence="1" type="ORF">V1634_35025</name>
</gene>
<evidence type="ECO:0000313" key="2">
    <source>
        <dbReference type="Proteomes" id="UP001339911"/>
    </source>
</evidence>
<dbReference type="EMBL" id="JAZGQL010000042">
    <property type="protein sequence ID" value="MEE6312036.1"/>
    <property type="molecule type" value="Genomic_DNA"/>
</dbReference>
<protein>
    <submittedName>
        <fullName evidence="1">Uncharacterized protein</fullName>
    </submittedName>
</protein>
<dbReference type="RefSeq" id="WP_331211917.1">
    <property type="nucleotide sequence ID" value="NZ_JAZGQL010000042.1"/>
</dbReference>
<evidence type="ECO:0000313" key="1">
    <source>
        <dbReference type="EMBL" id="MEE6312036.1"/>
    </source>
</evidence>
<keyword evidence="2" id="KW-1185">Reference proteome</keyword>
<comment type="caution">
    <text evidence="1">The sequence shown here is derived from an EMBL/GenBank/DDBJ whole genome shotgun (WGS) entry which is preliminary data.</text>
</comment>
<organism evidence="1 2">
    <name type="scientific">Plantactinospora veratri</name>
    <dbReference type="NCBI Taxonomy" id="1436122"/>
    <lineage>
        <taxon>Bacteria</taxon>
        <taxon>Bacillati</taxon>
        <taxon>Actinomycetota</taxon>
        <taxon>Actinomycetes</taxon>
        <taxon>Micromonosporales</taxon>
        <taxon>Micromonosporaceae</taxon>
        <taxon>Plantactinospora</taxon>
    </lineage>
</organism>
<reference evidence="1 2" key="1">
    <citation type="submission" date="2024-01" db="EMBL/GenBank/DDBJ databases">
        <title>Genome insights into Plantactinospora veratri sp. nov.</title>
        <authorList>
            <person name="Wang L."/>
        </authorList>
    </citation>
    <scope>NUCLEOTIDE SEQUENCE [LARGE SCALE GENOMIC DNA]</scope>
    <source>
        <strain evidence="1 2">NEAU-FHS4</strain>
    </source>
</reference>
<proteinExistence type="predicted"/>
<name>A0ABU7SPZ5_9ACTN</name>
<sequence length="53" mass="5509">MPNRPRLAHGWRPDEIGGTFVLTGTGHAEALPLPGFVVTDLLLLAERGSASGG</sequence>
<accession>A0ABU7SPZ5</accession>